<keyword evidence="17" id="KW-0830">Ubiquinone</keyword>
<evidence type="ECO:0000256" key="13">
    <source>
        <dbReference type="ARBA" id="ARBA00023136"/>
    </source>
</evidence>
<comment type="similarity">
    <text evidence="2">Belongs to the complex I subunit 6 family.</text>
</comment>
<dbReference type="PANTHER" id="PTHR11435:SF1">
    <property type="entry name" value="NADH-UBIQUINONE OXIDOREDUCTASE CHAIN 6"/>
    <property type="match status" value="1"/>
</dbReference>
<dbReference type="AlphaFoldDB" id="A0A091NYH4"/>
<evidence type="ECO:0000256" key="15">
    <source>
        <dbReference type="ARBA" id="ARBA00049551"/>
    </source>
</evidence>
<keyword evidence="12" id="KW-0496">Mitochondrion</keyword>
<proteinExistence type="inferred from homology"/>
<dbReference type="GO" id="GO:0008137">
    <property type="term" value="F:NADH dehydrogenase (ubiquinone) activity"/>
    <property type="evidence" value="ECO:0007669"/>
    <property type="project" value="UniProtKB-EC"/>
</dbReference>
<evidence type="ECO:0000256" key="4">
    <source>
        <dbReference type="ARBA" id="ARBA00021095"/>
    </source>
</evidence>
<keyword evidence="11" id="KW-0520">NAD</keyword>
<evidence type="ECO:0000256" key="8">
    <source>
        <dbReference type="ARBA" id="ARBA00022967"/>
    </source>
</evidence>
<evidence type="ECO:0000256" key="1">
    <source>
        <dbReference type="ARBA" id="ARBA00004225"/>
    </source>
</evidence>
<evidence type="ECO:0000313" key="18">
    <source>
        <dbReference type="Proteomes" id="UP000054244"/>
    </source>
</evidence>
<keyword evidence="10 16" id="KW-1133">Transmembrane helix</keyword>
<evidence type="ECO:0000256" key="2">
    <source>
        <dbReference type="ARBA" id="ARBA00005698"/>
    </source>
</evidence>
<keyword evidence="18" id="KW-1185">Reference proteome</keyword>
<sequence length="70" mass="7831">LAVTSNPLPYYEVICLAVTSTSGCRWLLSLRVSFVLLILFMVYLRGMLVDFSYSLSLATDSFPEVWGVCC</sequence>
<evidence type="ECO:0000256" key="12">
    <source>
        <dbReference type="ARBA" id="ARBA00023128"/>
    </source>
</evidence>
<feature type="transmembrane region" description="Helical" evidence="16">
    <location>
        <begin position="26"/>
        <end position="44"/>
    </location>
</feature>
<evidence type="ECO:0000313" key="17">
    <source>
        <dbReference type="EMBL" id="KFP84505.1"/>
    </source>
</evidence>
<comment type="catalytic activity">
    <reaction evidence="15">
        <text>a ubiquinone + NADH + 5 H(+)(in) = a ubiquinol + NAD(+) + 4 H(+)(out)</text>
        <dbReference type="Rhea" id="RHEA:29091"/>
        <dbReference type="Rhea" id="RHEA-COMP:9565"/>
        <dbReference type="Rhea" id="RHEA-COMP:9566"/>
        <dbReference type="ChEBI" id="CHEBI:15378"/>
        <dbReference type="ChEBI" id="CHEBI:16389"/>
        <dbReference type="ChEBI" id="CHEBI:17976"/>
        <dbReference type="ChEBI" id="CHEBI:57540"/>
        <dbReference type="ChEBI" id="CHEBI:57945"/>
        <dbReference type="EC" id="7.1.1.2"/>
    </reaction>
</comment>
<dbReference type="Proteomes" id="UP000054244">
    <property type="component" value="Unassembled WGS sequence"/>
</dbReference>
<dbReference type="GO" id="GO:0031966">
    <property type="term" value="C:mitochondrial membrane"/>
    <property type="evidence" value="ECO:0007669"/>
    <property type="project" value="UniProtKB-SubCell"/>
</dbReference>
<name>A0A091NYH4_APAVI</name>
<keyword evidence="7 16" id="KW-0812">Transmembrane</keyword>
<keyword evidence="9" id="KW-0249">Electron transport</keyword>
<gene>
    <name evidence="17" type="ORF">N311_11569</name>
</gene>
<organism evidence="17 18">
    <name type="scientific">Apaloderma vittatum</name>
    <name type="common">Bar-tailed trogon</name>
    <dbReference type="NCBI Taxonomy" id="57397"/>
    <lineage>
        <taxon>Eukaryota</taxon>
        <taxon>Metazoa</taxon>
        <taxon>Chordata</taxon>
        <taxon>Craniata</taxon>
        <taxon>Vertebrata</taxon>
        <taxon>Euteleostomi</taxon>
        <taxon>Archelosauria</taxon>
        <taxon>Archosauria</taxon>
        <taxon>Dinosauria</taxon>
        <taxon>Saurischia</taxon>
        <taxon>Theropoda</taxon>
        <taxon>Coelurosauria</taxon>
        <taxon>Aves</taxon>
        <taxon>Neognathae</taxon>
        <taxon>Neoaves</taxon>
        <taxon>Telluraves</taxon>
        <taxon>Coraciimorphae</taxon>
        <taxon>Trogoniformes</taxon>
        <taxon>Trogonidae</taxon>
        <taxon>Apaloderma</taxon>
    </lineage>
</organism>
<evidence type="ECO:0000256" key="16">
    <source>
        <dbReference type="SAM" id="Phobius"/>
    </source>
</evidence>
<evidence type="ECO:0000256" key="3">
    <source>
        <dbReference type="ARBA" id="ARBA00012944"/>
    </source>
</evidence>
<evidence type="ECO:0000256" key="6">
    <source>
        <dbReference type="ARBA" id="ARBA00022660"/>
    </source>
</evidence>
<evidence type="ECO:0000256" key="7">
    <source>
        <dbReference type="ARBA" id="ARBA00022692"/>
    </source>
</evidence>
<evidence type="ECO:0000256" key="5">
    <source>
        <dbReference type="ARBA" id="ARBA00022448"/>
    </source>
</evidence>
<evidence type="ECO:0000256" key="14">
    <source>
        <dbReference type="ARBA" id="ARBA00031019"/>
    </source>
</evidence>
<keyword evidence="8" id="KW-1278">Translocase</keyword>
<keyword evidence="13 16" id="KW-0472">Membrane</keyword>
<comment type="subcellular location">
    <subcellularLocation>
        <location evidence="1">Mitochondrion membrane</location>
        <topology evidence="1">Multi-pass membrane protein</topology>
    </subcellularLocation>
</comment>
<evidence type="ECO:0000256" key="9">
    <source>
        <dbReference type="ARBA" id="ARBA00022982"/>
    </source>
</evidence>
<feature type="non-terminal residue" evidence="17">
    <location>
        <position position="70"/>
    </location>
</feature>
<protein>
    <recommendedName>
        <fullName evidence="4">NADH-ubiquinone oxidoreductase chain 6</fullName>
        <ecNumber evidence="3">7.1.1.2</ecNumber>
    </recommendedName>
    <alternativeName>
        <fullName evidence="14">NADH dehydrogenase subunit 6</fullName>
    </alternativeName>
</protein>
<feature type="non-terminal residue" evidence="17">
    <location>
        <position position="1"/>
    </location>
</feature>
<keyword evidence="6" id="KW-0679">Respiratory chain</keyword>
<evidence type="ECO:0000256" key="10">
    <source>
        <dbReference type="ARBA" id="ARBA00022989"/>
    </source>
</evidence>
<reference evidence="17 18" key="1">
    <citation type="submission" date="2014-04" db="EMBL/GenBank/DDBJ databases">
        <title>Genome evolution of avian class.</title>
        <authorList>
            <person name="Zhang G."/>
            <person name="Li C."/>
        </authorList>
    </citation>
    <scope>NUCLEOTIDE SEQUENCE [LARGE SCALE GENOMIC DNA]</scope>
    <source>
        <strain evidence="17">BGI_N311</strain>
    </source>
</reference>
<keyword evidence="5" id="KW-0813">Transport</keyword>
<dbReference type="PANTHER" id="PTHR11435">
    <property type="entry name" value="NADH UBIQUINONE OXIDOREDUCTASE SUBUNIT ND6"/>
    <property type="match status" value="1"/>
</dbReference>
<dbReference type="EC" id="7.1.1.2" evidence="3"/>
<dbReference type="EMBL" id="KL376848">
    <property type="protein sequence ID" value="KFP84505.1"/>
    <property type="molecule type" value="Genomic_DNA"/>
</dbReference>
<accession>A0A091NYH4</accession>
<dbReference type="InterPro" id="IPR050269">
    <property type="entry name" value="ComplexI_Subunit6"/>
</dbReference>
<evidence type="ECO:0000256" key="11">
    <source>
        <dbReference type="ARBA" id="ARBA00023027"/>
    </source>
</evidence>